<evidence type="ECO:0000313" key="13">
    <source>
        <dbReference type="EMBL" id="WFD40506.1"/>
    </source>
</evidence>
<dbReference type="AlphaFoldDB" id="A0AAF0F0F7"/>
<keyword evidence="6" id="KW-0443">Lipid metabolism</keyword>
<keyword evidence="7" id="KW-1015">Disulfide bond</keyword>
<sequence>MFTSRFLTLALVSLTAIAGVLAGSQPKSSHAEPVKVESSMPLMSFAAGLTQETYCPGSQIKPGLKIGDAKLLWSTGDGYFIQRALIYHSDKLGIAVAYQGTNLDSLFSSIHNVEFVGVPPDWRYAKGLPAGTKLFYGFQDAYLQIVDKVYPAVQKYMHQYNESRVTVIGHSLGAAMALVSAADFNYRIGTGVHDIYLYGLPRVGNPIFADWVDKTFGKKLHWAVSGKDWVPHVPPREFGYQHPSNYIWINPANSTNWKRYPGQENVHGFNSINPEWLSFDDHQGVYFHTQIGAMKEGHCPATFGKD</sequence>
<dbReference type="GO" id="GO:0016042">
    <property type="term" value="P:lipid catabolic process"/>
    <property type="evidence" value="ECO:0007669"/>
    <property type="project" value="UniProtKB-KW"/>
</dbReference>
<dbReference type="Proteomes" id="UP001217754">
    <property type="component" value="Chromosome 6"/>
</dbReference>
<dbReference type="PANTHER" id="PTHR45856:SF25">
    <property type="entry name" value="FUNGAL LIPASE-LIKE DOMAIN-CONTAINING PROTEIN"/>
    <property type="match status" value="1"/>
</dbReference>
<dbReference type="GeneID" id="85227143"/>
<evidence type="ECO:0000256" key="2">
    <source>
        <dbReference type="ARBA" id="ARBA00022525"/>
    </source>
</evidence>
<proteinExistence type="inferred from homology"/>
<evidence type="ECO:0000256" key="5">
    <source>
        <dbReference type="ARBA" id="ARBA00022963"/>
    </source>
</evidence>
<evidence type="ECO:0000259" key="12">
    <source>
        <dbReference type="Pfam" id="PF01764"/>
    </source>
</evidence>
<name>A0AAF0F0F7_9BASI</name>
<keyword evidence="4" id="KW-0378">Hydrolase</keyword>
<evidence type="ECO:0000256" key="1">
    <source>
        <dbReference type="ARBA" id="ARBA00004613"/>
    </source>
</evidence>
<evidence type="ECO:0000256" key="9">
    <source>
        <dbReference type="ARBA" id="ARBA00047591"/>
    </source>
</evidence>
<keyword evidence="3 11" id="KW-0732">Signal</keyword>
<dbReference type="InterPro" id="IPR029058">
    <property type="entry name" value="AB_hydrolase_fold"/>
</dbReference>
<keyword evidence="2" id="KW-0964">Secreted</keyword>
<dbReference type="PANTHER" id="PTHR45856">
    <property type="entry name" value="ALPHA/BETA-HYDROLASES SUPERFAMILY PROTEIN"/>
    <property type="match status" value="1"/>
</dbReference>
<dbReference type="InterPro" id="IPR051218">
    <property type="entry name" value="Sec_MonoDiacylglyc_Lipase"/>
</dbReference>
<dbReference type="Pfam" id="PF01764">
    <property type="entry name" value="Lipase_3"/>
    <property type="match status" value="1"/>
</dbReference>
<comment type="catalytic activity">
    <reaction evidence="10">
        <text>a monoacylglycerol + H2O = glycerol + a fatty acid + H(+)</text>
        <dbReference type="Rhea" id="RHEA:15245"/>
        <dbReference type="ChEBI" id="CHEBI:15377"/>
        <dbReference type="ChEBI" id="CHEBI:15378"/>
        <dbReference type="ChEBI" id="CHEBI:17408"/>
        <dbReference type="ChEBI" id="CHEBI:17754"/>
        <dbReference type="ChEBI" id="CHEBI:28868"/>
    </reaction>
</comment>
<evidence type="ECO:0000256" key="6">
    <source>
        <dbReference type="ARBA" id="ARBA00023098"/>
    </source>
</evidence>
<evidence type="ECO:0000256" key="11">
    <source>
        <dbReference type="SAM" id="SignalP"/>
    </source>
</evidence>
<evidence type="ECO:0000256" key="4">
    <source>
        <dbReference type="ARBA" id="ARBA00022801"/>
    </source>
</evidence>
<feature type="chain" id="PRO_5042103008" description="Fungal lipase-type domain-containing protein" evidence="11">
    <location>
        <begin position="23"/>
        <end position="306"/>
    </location>
</feature>
<dbReference type="SUPFAM" id="SSF53474">
    <property type="entry name" value="alpha/beta-Hydrolases"/>
    <property type="match status" value="1"/>
</dbReference>
<dbReference type="InterPro" id="IPR002921">
    <property type="entry name" value="Fungal_lipase-type"/>
</dbReference>
<feature type="domain" description="Fungal lipase-type" evidence="12">
    <location>
        <begin position="96"/>
        <end position="237"/>
    </location>
</feature>
<evidence type="ECO:0000256" key="7">
    <source>
        <dbReference type="ARBA" id="ARBA00023157"/>
    </source>
</evidence>
<evidence type="ECO:0000256" key="3">
    <source>
        <dbReference type="ARBA" id="ARBA00022729"/>
    </source>
</evidence>
<feature type="signal peptide" evidence="11">
    <location>
        <begin position="1"/>
        <end position="22"/>
    </location>
</feature>
<comment type="subcellular location">
    <subcellularLocation>
        <location evidence="1">Secreted</location>
    </subcellularLocation>
</comment>
<evidence type="ECO:0000313" key="14">
    <source>
        <dbReference type="Proteomes" id="UP001217754"/>
    </source>
</evidence>
<dbReference type="EMBL" id="CP119963">
    <property type="protein sequence ID" value="WFD40506.1"/>
    <property type="molecule type" value="Genomic_DNA"/>
</dbReference>
<gene>
    <name evidence="13" type="ORF">MJAP1_003492</name>
</gene>
<protein>
    <recommendedName>
        <fullName evidence="12">Fungal lipase-type domain-containing protein</fullName>
    </recommendedName>
</protein>
<dbReference type="CDD" id="cd00519">
    <property type="entry name" value="Lipase_3"/>
    <property type="match status" value="1"/>
</dbReference>
<evidence type="ECO:0000256" key="8">
    <source>
        <dbReference type="ARBA" id="ARBA00043996"/>
    </source>
</evidence>
<keyword evidence="5" id="KW-0442">Lipid degradation</keyword>
<dbReference type="RefSeq" id="XP_060123403.1">
    <property type="nucleotide sequence ID" value="XM_060267420.1"/>
</dbReference>
<dbReference type="GO" id="GO:0016787">
    <property type="term" value="F:hydrolase activity"/>
    <property type="evidence" value="ECO:0007669"/>
    <property type="project" value="UniProtKB-KW"/>
</dbReference>
<dbReference type="GO" id="GO:0005576">
    <property type="term" value="C:extracellular region"/>
    <property type="evidence" value="ECO:0007669"/>
    <property type="project" value="UniProtKB-SubCell"/>
</dbReference>
<organism evidence="13 14">
    <name type="scientific">Malassezia japonica</name>
    <dbReference type="NCBI Taxonomy" id="223818"/>
    <lineage>
        <taxon>Eukaryota</taxon>
        <taxon>Fungi</taxon>
        <taxon>Dikarya</taxon>
        <taxon>Basidiomycota</taxon>
        <taxon>Ustilaginomycotina</taxon>
        <taxon>Malasseziomycetes</taxon>
        <taxon>Malasseziales</taxon>
        <taxon>Malasseziaceae</taxon>
        <taxon>Malassezia</taxon>
    </lineage>
</organism>
<comment type="similarity">
    <text evidence="8">Belongs to the AB hydrolase superfamily. Lipase family. Class 3 subfamily.</text>
</comment>
<keyword evidence="14" id="KW-1185">Reference proteome</keyword>
<comment type="catalytic activity">
    <reaction evidence="9">
        <text>a diacylglycerol + H2O = a monoacylglycerol + a fatty acid + H(+)</text>
        <dbReference type="Rhea" id="RHEA:32731"/>
        <dbReference type="ChEBI" id="CHEBI:15377"/>
        <dbReference type="ChEBI" id="CHEBI:15378"/>
        <dbReference type="ChEBI" id="CHEBI:17408"/>
        <dbReference type="ChEBI" id="CHEBI:18035"/>
        <dbReference type="ChEBI" id="CHEBI:28868"/>
    </reaction>
</comment>
<evidence type="ECO:0000256" key="10">
    <source>
        <dbReference type="ARBA" id="ARBA00048461"/>
    </source>
</evidence>
<accession>A0AAF0F0F7</accession>
<dbReference type="Gene3D" id="3.40.50.1820">
    <property type="entry name" value="alpha/beta hydrolase"/>
    <property type="match status" value="1"/>
</dbReference>
<reference evidence="13" key="1">
    <citation type="submission" date="2023-03" db="EMBL/GenBank/DDBJ databases">
        <title>Mating type loci evolution in Malassezia.</title>
        <authorList>
            <person name="Coelho M.A."/>
        </authorList>
    </citation>
    <scope>NUCLEOTIDE SEQUENCE</scope>
    <source>
        <strain evidence="13">CBS 9431</strain>
    </source>
</reference>